<reference evidence="3" key="1">
    <citation type="journal article" date="2005" name="Nature">
        <title>The map-based sequence of the rice genome.</title>
        <authorList>
            <consortium name="International rice genome sequencing project (IRGSP)"/>
            <person name="Matsumoto T."/>
            <person name="Wu J."/>
            <person name="Kanamori H."/>
            <person name="Katayose Y."/>
            <person name="Fujisawa M."/>
            <person name="Namiki N."/>
            <person name="Mizuno H."/>
            <person name="Yamamoto K."/>
            <person name="Antonio B.A."/>
            <person name="Baba T."/>
            <person name="Sakata K."/>
            <person name="Nagamura Y."/>
            <person name="Aoki H."/>
            <person name="Arikawa K."/>
            <person name="Arita K."/>
            <person name="Bito T."/>
            <person name="Chiden Y."/>
            <person name="Fujitsuka N."/>
            <person name="Fukunaka R."/>
            <person name="Hamada M."/>
            <person name="Harada C."/>
            <person name="Hayashi A."/>
            <person name="Hijishita S."/>
            <person name="Honda M."/>
            <person name="Hosokawa S."/>
            <person name="Ichikawa Y."/>
            <person name="Idonuma A."/>
            <person name="Iijima M."/>
            <person name="Ikeda M."/>
            <person name="Ikeno M."/>
            <person name="Ito K."/>
            <person name="Ito S."/>
            <person name="Ito T."/>
            <person name="Ito Y."/>
            <person name="Ito Y."/>
            <person name="Iwabuchi A."/>
            <person name="Kamiya K."/>
            <person name="Karasawa W."/>
            <person name="Kurita K."/>
            <person name="Katagiri S."/>
            <person name="Kikuta A."/>
            <person name="Kobayashi H."/>
            <person name="Kobayashi N."/>
            <person name="Machita K."/>
            <person name="Maehara T."/>
            <person name="Masukawa M."/>
            <person name="Mizubayashi T."/>
            <person name="Mukai Y."/>
            <person name="Nagasaki H."/>
            <person name="Nagata Y."/>
            <person name="Naito S."/>
            <person name="Nakashima M."/>
            <person name="Nakama Y."/>
            <person name="Nakamichi Y."/>
            <person name="Nakamura M."/>
            <person name="Meguro A."/>
            <person name="Negishi M."/>
            <person name="Ohta I."/>
            <person name="Ohta T."/>
            <person name="Okamoto M."/>
            <person name="Ono N."/>
            <person name="Saji S."/>
            <person name="Sakaguchi M."/>
            <person name="Sakai K."/>
            <person name="Shibata M."/>
            <person name="Shimokawa T."/>
            <person name="Song J."/>
            <person name="Takazaki Y."/>
            <person name="Terasawa K."/>
            <person name="Tsugane M."/>
            <person name="Tsuji K."/>
            <person name="Ueda S."/>
            <person name="Waki K."/>
            <person name="Yamagata H."/>
            <person name="Yamamoto M."/>
            <person name="Yamamoto S."/>
            <person name="Yamane H."/>
            <person name="Yoshiki S."/>
            <person name="Yoshihara R."/>
            <person name="Yukawa K."/>
            <person name="Zhong H."/>
            <person name="Yano M."/>
            <person name="Yuan Q."/>
            <person name="Ouyang S."/>
            <person name="Liu J."/>
            <person name="Jones K.M."/>
            <person name="Gansberger K."/>
            <person name="Moffat K."/>
            <person name="Hill J."/>
            <person name="Bera J."/>
            <person name="Fadrosh D."/>
            <person name="Jin S."/>
            <person name="Johri S."/>
            <person name="Kim M."/>
            <person name="Overton L."/>
            <person name="Reardon M."/>
            <person name="Tsitrin T."/>
            <person name="Vuong H."/>
            <person name="Weaver B."/>
            <person name="Ciecko A."/>
            <person name="Tallon L."/>
            <person name="Jackson J."/>
            <person name="Pai G."/>
            <person name="Aken S.V."/>
            <person name="Utterback T."/>
            <person name="Reidmuller S."/>
            <person name="Feldblyum T."/>
            <person name="Hsiao J."/>
            <person name="Zismann V."/>
            <person name="Iobst S."/>
            <person name="de Vazeille A.R."/>
            <person name="Buell C.R."/>
            <person name="Ying K."/>
            <person name="Li Y."/>
            <person name="Lu T."/>
            <person name="Huang Y."/>
            <person name="Zhao Q."/>
            <person name="Feng Q."/>
            <person name="Zhang L."/>
            <person name="Zhu J."/>
            <person name="Weng Q."/>
            <person name="Mu J."/>
            <person name="Lu Y."/>
            <person name="Fan D."/>
            <person name="Liu Y."/>
            <person name="Guan J."/>
            <person name="Zhang Y."/>
            <person name="Yu S."/>
            <person name="Liu X."/>
            <person name="Zhang Y."/>
            <person name="Hong G."/>
            <person name="Han B."/>
            <person name="Choisne N."/>
            <person name="Demange N."/>
            <person name="Orjeda G."/>
            <person name="Samain S."/>
            <person name="Cattolico L."/>
            <person name="Pelletier E."/>
            <person name="Couloux A."/>
            <person name="Segurens B."/>
            <person name="Wincker P."/>
            <person name="D'Hont A."/>
            <person name="Scarpelli C."/>
            <person name="Weissenbach J."/>
            <person name="Salanoubat M."/>
            <person name="Quetier F."/>
            <person name="Yu Y."/>
            <person name="Kim H.R."/>
            <person name="Rambo T."/>
            <person name="Currie J."/>
            <person name="Collura K."/>
            <person name="Luo M."/>
            <person name="Yang T."/>
            <person name="Ammiraju J.S.S."/>
            <person name="Engler F."/>
            <person name="Soderlund C."/>
            <person name="Wing R.A."/>
            <person name="Palmer L.E."/>
            <person name="de la Bastide M."/>
            <person name="Spiegel L."/>
            <person name="Nascimento L."/>
            <person name="Zutavern T."/>
            <person name="O'Shaughnessy A."/>
            <person name="Dike S."/>
            <person name="Dedhia N."/>
            <person name="Preston R."/>
            <person name="Balija V."/>
            <person name="McCombie W.R."/>
            <person name="Chow T."/>
            <person name="Chen H."/>
            <person name="Chung M."/>
            <person name="Chen C."/>
            <person name="Shaw J."/>
            <person name="Wu H."/>
            <person name="Hsiao K."/>
            <person name="Chao Y."/>
            <person name="Chu M."/>
            <person name="Cheng C."/>
            <person name="Hour A."/>
            <person name="Lee P."/>
            <person name="Lin S."/>
            <person name="Lin Y."/>
            <person name="Liou J."/>
            <person name="Liu S."/>
            <person name="Hsing Y."/>
            <person name="Raghuvanshi S."/>
            <person name="Mohanty A."/>
            <person name="Bharti A.K."/>
            <person name="Gaur A."/>
            <person name="Gupta V."/>
            <person name="Kumar D."/>
            <person name="Ravi V."/>
            <person name="Vij S."/>
            <person name="Kapur A."/>
            <person name="Khurana P."/>
            <person name="Khurana P."/>
            <person name="Khurana J.P."/>
            <person name="Tyagi A.K."/>
            <person name="Gaikwad K."/>
            <person name="Singh A."/>
            <person name="Dalal V."/>
            <person name="Srivastava S."/>
            <person name="Dixit A."/>
            <person name="Pal A.K."/>
            <person name="Ghazi I.A."/>
            <person name="Yadav M."/>
            <person name="Pandit A."/>
            <person name="Bhargava A."/>
            <person name="Sureshbabu K."/>
            <person name="Batra K."/>
            <person name="Sharma T.R."/>
            <person name="Mohapatra T."/>
            <person name="Singh N.K."/>
            <person name="Messing J."/>
            <person name="Nelson A.B."/>
            <person name="Fuks G."/>
            <person name="Kavchok S."/>
            <person name="Keizer G."/>
            <person name="Linton E."/>
            <person name="Llaca V."/>
            <person name="Song R."/>
            <person name="Tanyolac B."/>
            <person name="Young S."/>
            <person name="Ho-Il K."/>
            <person name="Hahn J.H."/>
            <person name="Sangsakoo G."/>
            <person name="Vanavichit A."/>
            <person name="de Mattos Luiz.A.T."/>
            <person name="Zimmer P.D."/>
            <person name="Malone G."/>
            <person name="Dellagostin O."/>
            <person name="de Oliveira A.C."/>
            <person name="Bevan M."/>
            <person name="Bancroft I."/>
            <person name="Minx P."/>
            <person name="Cordum H."/>
            <person name="Wilson R."/>
            <person name="Cheng Z."/>
            <person name="Jin W."/>
            <person name="Jiang J."/>
            <person name="Leong S.A."/>
            <person name="Iwama H."/>
            <person name="Gojobori T."/>
            <person name="Itoh T."/>
            <person name="Niimura Y."/>
            <person name="Fujii Y."/>
            <person name="Habara T."/>
            <person name="Sakai H."/>
            <person name="Sato Y."/>
            <person name="Wilson G."/>
            <person name="Kumar K."/>
            <person name="McCouch S."/>
            <person name="Juretic N."/>
            <person name="Hoen D."/>
            <person name="Wright S."/>
            <person name="Bruskiewich R."/>
            <person name="Bureau T."/>
            <person name="Miyao A."/>
            <person name="Hirochika H."/>
            <person name="Nishikawa T."/>
            <person name="Kadowaki K."/>
            <person name="Sugiura M."/>
            <person name="Burr B."/>
            <person name="Sasaki T."/>
        </authorList>
    </citation>
    <scope>NUCLEOTIDE SEQUENCE [LARGE SCALE GENOMIC DNA]</scope>
    <source>
        <strain evidence="3">cv. Nipponbare</strain>
    </source>
</reference>
<dbReference type="Proteomes" id="UP000059680">
    <property type="component" value="Chromosome 2"/>
</dbReference>
<dbReference type="PaxDb" id="39947-A0A0P0VGD7"/>
<gene>
    <name evidence="2" type="ordered locus">Os02g0215600</name>
    <name evidence="2" type="ORF">OSNPB_020215600</name>
</gene>
<sequence>ERGGQEARKQGKERGDGVDSPTGGPHVGPTLTQPPHQRKLGSKPLKDIK</sequence>
<name>A0A0P0VGD7_ORYSJ</name>
<feature type="non-terminal residue" evidence="2">
    <location>
        <position position="1"/>
    </location>
</feature>
<reference evidence="2 3" key="2">
    <citation type="journal article" date="2013" name="Plant Cell Physiol.">
        <title>Rice Annotation Project Database (RAP-DB): an integrative and interactive database for rice genomics.</title>
        <authorList>
            <person name="Sakai H."/>
            <person name="Lee S.S."/>
            <person name="Tanaka T."/>
            <person name="Numa H."/>
            <person name="Kim J."/>
            <person name="Kawahara Y."/>
            <person name="Wakimoto H."/>
            <person name="Yang C.C."/>
            <person name="Iwamoto M."/>
            <person name="Abe T."/>
            <person name="Yamada Y."/>
            <person name="Muto A."/>
            <person name="Inokuchi H."/>
            <person name="Ikemura T."/>
            <person name="Matsumoto T."/>
            <person name="Sasaki T."/>
            <person name="Itoh T."/>
        </authorList>
    </citation>
    <scope>NUCLEOTIDE SEQUENCE [LARGE SCALE GENOMIC DNA]</scope>
    <source>
        <strain evidence="3">cv. Nipponbare</strain>
    </source>
</reference>
<evidence type="ECO:0000256" key="1">
    <source>
        <dbReference type="SAM" id="MobiDB-lite"/>
    </source>
</evidence>
<proteinExistence type="predicted"/>
<feature type="region of interest" description="Disordered" evidence="1">
    <location>
        <begin position="1"/>
        <end position="49"/>
    </location>
</feature>
<accession>A0A0P0VGD7</accession>
<reference evidence="2 3" key="3">
    <citation type="journal article" date="2013" name="Rice">
        <title>Improvement of the Oryza sativa Nipponbare reference genome using next generation sequence and optical map data.</title>
        <authorList>
            <person name="Kawahara Y."/>
            <person name="de la Bastide M."/>
            <person name="Hamilton J.P."/>
            <person name="Kanamori H."/>
            <person name="McCombie W.R."/>
            <person name="Ouyang S."/>
            <person name="Schwartz D.C."/>
            <person name="Tanaka T."/>
            <person name="Wu J."/>
            <person name="Zhou S."/>
            <person name="Childs K.L."/>
            <person name="Davidson R.M."/>
            <person name="Lin H."/>
            <person name="Quesada-Ocampo L."/>
            <person name="Vaillancourt B."/>
            <person name="Sakai H."/>
            <person name="Lee S.S."/>
            <person name="Kim J."/>
            <person name="Numa H."/>
            <person name="Itoh T."/>
            <person name="Buell C.R."/>
            <person name="Matsumoto T."/>
        </authorList>
    </citation>
    <scope>NUCLEOTIDE SEQUENCE [LARGE SCALE GENOMIC DNA]</scope>
    <source>
        <strain evidence="3">cv. Nipponbare</strain>
    </source>
</reference>
<evidence type="ECO:0000313" key="2">
    <source>
        <dbReference type="EMBL" id="BAS77637.1"/>
    </source>
</evidence>
<dbReference type="InParanoid" id="A0A0P0VGD7"/>
<feature type="compositionally biased region" description="Basic and acidic residues" evidence="1">
    <location>
        <begin position="1"/>
        <end position="17"/>
    </location>
</feature>
<dbReference type="Gramene" id="Os02t0215600-01">
    <property type="protein sequence ID" value="Os02t0215600-01"/>
    <property type="gene ID" value="Os02g0215600"/>
</dbReference>
<dbReference type="AlphaFoldDB" id="A0A0P0VGD7"/>
<evidence type="ECO:0000313" key="3">
    <source>
        <dbReference type="Proteomes" id="UP000059680"/>
    </source>
</evidence>
<keyword evidence="3" id="KW-1185">Reference proteome</keyword>
<protein>
    <submittedName>
        <fullName evidence="2">Os02g0215600 protein</fullName>
    </submittedName>
</protein>
<organism evidence="2 3">
    <name type="scientific">Oryza sativa subsp. japonica</name>
    <name type="common">Rice</name>
    <dbReference type="NCBI Taxonomy" id="39947"/>
    <lineage>
        <taxon>Eukaryota</taxon>
        <taxon>Viridiplantae</taxon>
        <taxon>Streptophyta</taxon>
        <taxon>Embryophyta</taxon>
        <taxon>Tracheophyta</taxon>
        <taxon>Spermatophyta</taxon>
        <taxon>Magnoliopsida</taxon>
        <taxon>Liliopsida</taxon>
        <taxon>Poales</taxon>
        <taxon>Poaceae</taxon>
        <taxon>BOP clade</taxon>
        <taxon>Oryzoideae</taxon>
        <taxon>Oryzeae</taxon>
        <taxon>Oryzinae</taxon>
        <taxon>Oryza</taxon>
        <taxon>Oryza sativa</taxon>
    </lineage>
</organism>
<dbReference type="EMBL" id="AP014958">
    <property type="protein sequence ID" value="BAS77637.1"/>
    <property type="molecule type" value="Genomic_DNA"/>
</dbReference>